<dbReference type="InterPro" id="IPR043519">
    <property type="entry name" value="NT_sf"/>
</dbReference>
<sequence>MPSSILDDLLEAYTQVSIRNRAILEEFTLIAERFRQQGIEFIVLKGADILSRLYGVRGARPLSDVDVLVHESDLPAIDRELRNLGFTQQIDGNPAYVSAGSRLSLDLITTLWYLDQPELDSVWKRARRRPVDATTISCLETADLLLYLTAYNVIHRGHLSASFVHDLKLLIEKEAPDWPVVVARTRQAKLHVSLFHGLSHVMKIFPALPIPDNVLAMLGPTKQHEKMLAWLLRKLVTTEPLPELGHLLLFLTQPDSEKMGWLKRRLFPSATFLSYRYGPAGQVRPWKTRLSRFYHLTTAALDLIRRVVCRLTTTPVRGPL</sequence>
<evidence type="ECO:0008006" key="3">
    <source>
        <dbReference type="Google" id="ProtNLM"/>
    </source>
</evidence>
<dbReference type="KEGG" id="nkf:Nkreftii_001317"/>
<dbReference type="Gene3D" id="3.30.460.40">
    <property type="match status" value="1"/>
</dbReference>
<dbReference type="AlphaFoldDB" id="A0A7S8IYS0"/>
<dbReference type="InterPro" id="IPR039498">
    <property type="entry name" value="NTP_transf_5"/>
</dbReference>
<reference evidence="1 2" key="1">
    <citation type="journal article" date="2020" name="ISME J.">
        <title>Enrichment and physiological characterization of a novel comammox Nitrospira indicates ammonium inhibition of complete nitrification.</title>
        <authorList>
            <person name="Sakoula D."/>
            <person name="Koch H."/>
            <person name="Frank J."/>
            <person name="Jetten M.S.M."/>
            <person name="van Kessel M.A.H.J."/>
            <person name="Lucker S."/>
        </authorList>
    </citation>
    <scope>NUCLEOTIDE SEQUENCE [LARGE SCALE GENOMIC DNA]</scope>
    <source>
        <strain evidence="1">Comreactor17</strain>
    </source>
</reference>
<proteinExistence type="predicted"/>
<dbReference type="Pfam" id="PF14907">
    <property type="entry name" value="NTP_transf_5"/>
    <property type="match status" value="1"/>
</dbReference>
<dbReference type="Proteomes" id="UP000593737">
    <property type="component" value="Chromosome"/>
</dbReference>
<gene>
    <name evidence="1" type="ORF">Nkreftii_001317</name>
</gene>
<organism evidence="1 2">
    <name type="scientific">Candidatus Nitrospira kreftii</name>
    <dbReference type="NCBI Taxonomy" id="2652173"/>
    <lineage>
        <taxon>Bacteria</taxon>
        <taxon>Pseudomonadati</taxon>
        <taxon>Nitrospirota</taxon>
        <taxon>Nitrospiria</taxon>
        <taxon>Nitrospirales</taxon>
        <taxon>Nitrospiraceae</taxon>
        <taxon>Nitrospira</taxon>
    </lineage>
</organism>
<dbReference type="SUPFAM" id="SSF81301">
    <property type="entry name" value="Nucleotidyltransferase"/>
    <property type="match status" value="1"/>
</dbReference>
<evidence type="ECO:0000313" key="2">
    <source>
        <dbReference type="Proteomes" id="UP000593737"/>
    </source>
</evidence>
<protein>
    <recommendedName>
        <fullName evidence="3">Nucleotidyltransferase family protein</fullName>
    </recommendedName>
</protein>
<dbReference type="EMBL" id="CP047423">
    <property type="protein sequence ID" value="QPD03543.1"/>
    <property type="molecule type" value="Genomic_DNA"/>
</dbReference>
<accession>A0A7S8IYS0</accession>
<name>A0A7S8IYS0_9BACT</name>
<evidence type="ECO:0000313" key="1">
    <source>
        <dbReference type="EMBL" id="QPD03543.1"/>
    </source>
</evidence>